<name>A0A0W0F9U7_MONRR</name>
<comment type="caution">
    <text evidence="2">The sequence shown here is derived from an EMBL/GenBank/DDBJ whole genome shotgun (WGS) entry which is preliminary data.</text>
</comment>
<dbReference type="EMBL" id="LATX01002191">
    <property type="protein sequence ID" value="KTB33126.1"/>
    <property type="molecule type" value="Genomic_DNA"/>
</dbReference>
<feature type="compositionally biased region" description="Basic and acidic residues" evidence="1">
    <location>
        <begin position="129"/>
        <end position="143"/>
    </location>
</feature>
<feature type="compositionally biased region" description="Acidic residues" evidence="1">
    <location>
        <begin position="1237"/>
        <end position="1253"/>
    </location>
</feature>
<evidence type="ECO:0000313" key="2">
    <source>
        <dbReference type="EMBL" id="KTB33126.1"/>
    </source>
</evidence>
<feature type="compositionally biased region" description="Pro residues" evidence="1">
    <location>
        <begin position="1258"/>
        <end position="1269"/>
    </location>
</feature>
<feature type="compositionally biased region" description="Polar residues" evidence="1">
    <location>
        <begin position="436"/>
        <end position="454"/>
    </location>
</feature>
<feature type="compositionally biased region" description="Low complexity" evidence="1">
    <location>
        <begin position="1066"/>
        <end position="1077"/>
    </location>
</feature>
<feature type="compositionally biased region" description="Low complexity" evidence="1">
    <location>
        <begin position="1144"/>
        <end position="1166"/>
    </location>
</feature>
<feature type="compositionally biased region" description="Basic and acidic residues" evidence="1">
    <location>
        <begin position="264"/>
        <end position="273"/>
    </location>
</feature>
<organism evidence="2 3">
    <name type="scientific">Moniliophthora roreri</name>
    <name type="common">Frosty pod rot fungus</name>
    <name type="synonym">Monilia roreri</name>
    <dbReference type="NCBI Taxonomy" id="221103"/>
    <lineage>
        <taxon>Eukaryota</taxon>
        <taxon>Fungi</taxon>
        <taxon>Dikarya</taxon>
        <taxon>Basidiomycota</taxon>
        <taxon>Agaricomycotina</taxon>
        <taxon>Agaricomycetes</taxon>
        <taxon>Agaricomycetidae</taxon>
        <taxon>Agaricales</taxon>
        <taxon>Marasmiineae</taxon>
        <taxon>Marasmiaceae</taxon>
        <taxon>Moniliophthora</taxon>
    </lineage>
</organism>
<feature type="region of interest" description="Disordered" evidence="1">
    <location>
        <begin position="577"/>
        <end position="1276"/>
    </location>
</feature>
<protein>
    <recommendedName>
        <fullName evidence="4">RRM domain-containing protein</fullName>
    </recommendedName>
</protein>
<feature type="compositionally biased region" description="Polar residues" evidence="1">
    <location>
        <begin position="1037"/>
        <end position="1049"/>
    </location>
</feature>
<feature type="compositionally biased region" description="Low complexity" evidence="1">
    <location>
        <begin position="209"/>
        <end position="219"/>
    </location>
</feature>
<feature type="compositionally biased region" description="Low complexity" evidence="1">
    <location>
        <begin position="834"/>
        <end position="860"/>
    </location>
</feature>
<feature type="compositionally biased region" description="Low complexity" evidence="1">
    <location>
        <begin position="782"/>
        <end position="799"/>
    </location>
</feature>
<feature type="region of interest" description="Disordered" evidence="1">
    <location>
        <begin position="106"/>
        <end position="158"/>
    </location>
</feature>
<feature type="compositionally biased region" description="Polar residues" evidence="1">
    <location>
        <begin position="983"/>
        <end position="993"/>
    </location>
</feature>
<feature type="compositionally biased region" description="Polar residues" evidence="1">
    <location>
        <begin position="708"/>
        <end position="719"/>
    </location>
</feature>
<dbReference type="Proteomes" id="UP000054988">
    <property type="component" value="Unassembled WGS sequence"/>
</dbReference>
<feature type="compositionally biased region" description="Polar residues" evidence="1">
    <location>
        <begin position="478"/>
        <end position="491"/>
    </location>
</feature>
<feature type="region of interest" description="Disordered" evidence="1">
    <location>
        <begin position="435"/>
        <end position="454"/>
    </location>
</feature>
<reference evidence="2 3" key="1">
    <citation type="submission" date="2015-12" db="EMBL/GenBank/DDBJ databases">
        <title>Draft genome sequence of Moniliophthora roreri, the causal agent of frosty pod rot of cacao.</title>
        <authorList>
            <person name="Aime M.C."/>
            <person name="Diaz-Valderrama J.R."/>
            <person name="Kijpornyongpan T."/>
            <person name="Phillips-Mora W."/>
        </authorList>
    </citation>
    <scope>NUCLEOTIDE SEQUENCE [LARGE SCALE GENOMIC DNA]</scope>
    <source>
        <strain evidence="2 3">MCA 2952</strain>
    </source>
</reference>
<feature type="region of interest" description="Disordered" evidence="1">
    <location>
        <begin position="470"/>
        <end position="491"/>
    </location>
</feature>
<feature type="compositionally biased region" description="Polar residues" evidence="1">
    <location>
        <begin position="596"/>
        <end position="615"/>
    </location>
</feature>
<proteinExistence type="predicted"/>
<evidence type="ECO:0000313" key="3">
    <source>
        <dbReference type="Proteomes" id="UP000054988"/>
    </source>
</evidence>
<feature type="compositionally biased region" description="Polar residues" evidence="1">
    <location>
        <begin position="804"/>
        <end position="819"/>
    </location>
</feature>
<feature type="compositionally biased region" description="Acidic residues" evidence="1">
    <location>
        <begin position="939"/>
        <end position="950"/>
    </location>
</feature>
<evidence type="ECO:0008006" key="4">
    <source>
        <dbReference type="Google" id="ProtNLM"/>
    </source>
</evidence>
<feature type="compositionally biased region" description="Low complexity" evidence="1">
    <location>
        <begin position="182"/>
        <end position="201"/>
    </location>
</feature>
<feature type="compositionally biased region" description="Low complexity" evidence="1">
    <location>
        <begin position="229"/>
        <end position="240"/>
    </location>
</feature>
<feature type="compositionally biased region" description="Low complexity" evidence="1">
    <location>
        <begin position="318"/>
        <end position="337"/>
    </location>
</feature>
<feature type="compositionally biased region" description="Low complexity" evidence="1">
    <location>
        <begin position="379"/>
        <end position="398"/>
    </location>
</feature>
<evidence type="ECO:0000256" key="1">
    <source>
        <dbReference type="SAM" id="MobiDB-lite"/>
    </source>
</evidence>
<feature type="compositionally biased region" description="Low complexity" evidence="1">
    <location>
        <begin position="116"/>
        <end position="125"/>
    </location>
</feature>
<feature type="region of interest" description="Disordered" evidence="1">
    <location>
        <begin position="376"/>
        <end position="413"/>
    </location>
</feature>
<feature type="compositionally biased region" description="Pro residues" evidence="1">
    <location>
        <begin position="1002"/>
        <end position="1014"/>
    </location>
</feature>
<sequence length="1398" mass="148285">MHHPFPSSLHDGHDDEDRVQDWVTQHFLEPDVNSFIKLEDAQHQQQALERPDSPLEDFAWSSSAASSTPALSLVLVREEDEVHDISMETDVENEFDALRMKHESLPPMTFRRGRSSVDSSNSSGSDCDEPAKPRGVLRIEKPLPPRPPPSPPNLTESLIITPSRSRHPSIVSLVGYHLPSSVQLSTSSTPSPRTSLVSLSRQSSITGQSSAHGHASASHIRQLSIGRQPSLPLLSPSASSTLFEEDDHSELQMPEGGMYPADSGARDREREQSHSNLLHTKAERRRSGKPSGTGATGSCKPILKHARSDSKSDYRPVSGHTRGLSRSTSGSGTSLLSYSSSLRRQSSVNSIYSSNSGSSSSGSRVITRYASAGNLLSRAHPSTPHTHAHSPSLPCSTSPLPPHSLPVRRSVASHSSTGYATSSAHISSIHFADGSSDVQTATSPNTSSLYSPNHSASASMSLSLLAPPPTATFPSTGMERSSSGSAVVSTPRNRDAVYIDAVDSEEVQKRLAALLTASSTTETEEVMGDSHPAEARTLEEDAQVIEYYEADESGVYINADMNVEKSVAQSSRLEITQPRPAPAPAFDEQEPEVEQSHWSPASSNSDLPLSPVSTSSKRRNSHGLGLGGMASVPGIGLGLVGAPPSSKRKLKAKDGDGKKRKSVISGNSKEDEKRAGEVTTNDEGAPKRPGQRQRLTSFIVRAIGGNAGPSTPTLRTSVASELSPETSDSSSPVSPITDHGLGTSNDSGPLTPSMPPQRARVLSNANKPSPLRIEVMPFAQHPPTSSATSPDPSTASTARARAKSLTSGPTTPVTLSNAPSLPFVGRMRSESQVSSISQKTTSTTFSTSTTSTISSTSSSIGLGVMLDKFPSPGDDEDDNRWEVRAAVVPEEDEEDARKSDESEPEDDGAYYVKAFEKGYGDRLKRSSKSSVRGSQVKDDDGEVTETEADDSVLKNVVGSSRSTPVRPRLVIMEHESRPPSQIHIPTSRPTSMAKSALAVPLPLSPPPSLSPSPVLPVNSLRMPSPSRDLLDSDPFAANSNPAMTVSSPVNVGPSGALPASYFHNHPSPSGAKPAGSSNYPYPSRALQASKSMGTLPKMSSPVAIHSANGAKSLISPGDLPPSKAWEMRNSGYNASPPRAPSGRPYYAPASPVSSPASPVKKSTTSKLRMSVSGLVSRFHLASRRDSPADVPLPPSTPAEEFAAPMLPTPVMTPVIPSAPTPPLIASSHRSSPPESESPGDDEDDSDEDDDDTEVITPPFSPTTSSPPTPSLYSEPNLKRKSLGLVLSSGEDGAISGSRLSLSSIRSRKAKKRRLVISGVAIGDEQAYEAVKDWCKTFGPLRQITRKPNGSLHVNFRDASVAETVCRVQATVNIRGAGSVTLSWYTGKDRSKDGVDLQV</sequence>
<accession>A0A0W0F9U7</accession>
<feature type="compositionally biased region" description="Low complexity" evidence="1">
    <location>
        <begin position="720"/>
        <end position="735"/>
    </location>
</feature>
<feature type="region of interest" description="Disordered" evidence="1">
    <location>
        <begin position="182"/>
        <end position="337"/>
    </location>
</feature>
<feature type="compositionally biased region" description="Basic and acidic residues" evidence="1">
    <location>
        <begin position="914"/>
        <end position="924"/>
    </location>
</feature>
<gene>
    <name evidence="2" type="ORF">WG66_14316</name>
</gene>